<dbReference type="VEuPathDB" id="VectorBase:GPPI039997"/>
<name>A0A1B0BTH2_9MUSC</name>
<dbReference type="GO" id="GO:0004861">
    <property type="term" value="F:cyclin-dependent protein serine/threonine kinase inhibitor activity"/>
    <property type="evidence" value="ECO:0007669"/>
    <property type="project" value="InterPro"/>
</dbReference>
<evidence type="ECO:0000256" key="1">
    <source>
        <dbReference type="ARBA" id="ARBA00006726"/>
    </source>
</evidence>
<evidence type="ECO:0000256" key="2">
    <source>
        <dbReference type="ARBA" id="ARBA00023013"/>
    </source>
</evidence>
<feature type="domain" description="Cyclin-dependent kinase inhibitor" evidence="3">
    <location>
        <begin position="2"/>
        <end position="37"/>
    </location>
</feature>
<keyword evidence="5" id="KW-1185">Reference proteome</keyword>
<dbReference type="EMBL" id="JXJN01020166">
    <property type="status" value="NOT_ANNOTATED_CDS"/>
    <property type="molecule type" value="Genomic_DNA"/>
</dbReference>
<evidence type="ECO:0000313" key="4">
    <source>
        <dbReference type="EnsemblMetazoa" id="GPPI039997-PA"/>
    </source>
</evidence>
<proteinExistence type="inferred from homology"/>
<reference evidence="5" key="1">
    <citation type="submission" date="2015-01" db="EMBL/GenBank/DDBJ databases">
        <authorList>
            <person name="Aksoy S."/>
            <person name="Warren W."/>
            <person name="Wilson R.K."/>
        </authorList>
    </citation>
    <scope>NUCLEOTIDE SEQUENCE [LARGE SCALE GENOMIC DNA]</scope>
    <source>
        <strain evidence="5">IAEA</strain>
    </source>
</reference>
<dbReference type="STRING" id="67801.A0A1B0BTH2"/>
<dbReference type="GO" id="GO:0005634">
    <property type="term" value="C:nucleus"/>
    <property type="evidence" value="ECO:0007669"/>
    <property type="project" value="InterPro"/>
</dbReference>
<reference evidence="4" key="2">
    <citation type="submission" date="2020-05" db="UniProtKB">
        <authorList>
            <consortium name="EnsemblMetazoa"/>
        </authorList>
    </citation>
    <scope>IDENTIFICATION</scope>
    <source>
        <strain evidence="4">IAEA</strain>
    </source>
</reference>
<evidence type="ECO:0000259" key="3">
    <source>
        <dbReference type="Pfam" id="PF02234"/>
    </source>
</evidence>
<comment type="similarity">
    <text evidence="1">Belongs to the CDI family.</text>
</comment>
<dbReference type="InterPro" id="IPR044898">
    <property type="entry name" value="CDI_dom_sf"/>
</dbReference>
<dbReference type="Proteomes" id="UP000092460">
    <property type="component" value="Unassembled WGS sequence"/>
</dbReference>
<organism evidence="4 5">
    <name type="scientific">Glossina palpalis gambiensis</name>
    <dbReference type="NCBI Taxonomy" id="67801"/>
    <lineage>
        <taxon>Eukaryota</taxon>
        <taxon>Metazoa</taxon>
        <taxon>Ecdysozoa</taxon>
        <taxon>Arthropoda</taxon>
        <taxon>Hexapoda</taxon>
        <taxon>Insecta</taxon>
        <taxon>Pterygota</taxon>
        <taxon>Neoptera</taxon>
        <taxon>Endopterygota</taxon>
        <taxon>Diptera</taxon>
        <taxon>Brachycera</taxon>
        <taxon>Muscomorpha</taxon>
        <taxon>Hippoboscoidea</taxon>
        <taxon>Glossinidae</taxon>
        <taxon>Glossina</taxon>
    </lineage>
</organism>
<accession>A0A1B0BTH2</accession>
<dbReference type="Gene3D" id="4.10.365.10">
    <property type="entry name" value="p27"/>
    <property type="match status" value="1"/>
</dbReference>
<protein>
    <recommendedName>
        <fullName evidence="3">Cyclin-dependent kinase inhibitor domain-containing protein</fullName>
    </recommendedName>
</protein>
<dbReference type="InterPro" id="IPR003175">
    <property type="entry name" value="CDI_dom"/>
</dbReference>
<evidence type="ECO:0000313" key="5">
    <source>
        <dbReference type="Proteomes" id="UP000092460"/>
    </source>
</evidence>
<dbReference type="AlphaFoldDB" id="A0A1B0BTH2"/>
<dbReference type="Pfam" id="PF02234">
    <property type="entry name" value="CDI"/>
    <property type="match status" value="1"/>
</dbReference>
<dbReference type="GO" id="GO:0051726">
    <property type="term" value="P:regulation of cell cycle"/>
    <property type="evidence" value="ECO:0007669"/>
    <property type="project" value="InterPro"/>
</dbReference>
<keyword evidence="2" id="KW-0649">Protein kinase inhibitor</keyword>
<dbReference type="EnsemblMetazoa" id="GPPI039997-RA">
    <property type="protein sequence ID" value="GPPI039997-PA"/>
    <property type="gene ID" value="GPPI039997"/>
</dbReference>
<sequence length="78" mass="9024">MFKEQLAKHHEEATRKWGFDFLSGVPLTTTNAQFIWEYITYQESIVAPEVYTLTRNAHVHPSPDQPIPLDLLSVKMIP</sequence>